<dbReference type="Proteomes" id="UP000323297">
    <property type="component" value="Unassembled WGS sequence"/>
</dbReference>
<dbReference type="GeneID" id="86973967"/>
<name>A0A5B0TGY2_9ENTR</name>
<organism evidence="1 4">
    <name type="scientific">Citrobacter portucalensis</name>
    <dbReference type="NCBI Taxonomy" id="1639133"/>
    <lineage>
        <taxon>Bacteria</taxon>
        <taxon>Pseudomonadati</taxon>
        <taxon>Pseudomonadota</taxon>
        <taxon>Gammaproteobacteria</taxon>
        <taxon>Enterobacterales</taxon>
        <taxon>Enterobacteriaceae</taxon>
        <taxon>Citrobacter</taxon>
        <taxon>Citrobacter freundii complex</taxon>
    </lineage>
</organism>
<evidence type="ECO:0000313" key="2">
    <source>
        <dbReference type="EMBL" id="MCX9001768.1"/>
    </source>
</evidence>
<gene>
    <name evidence="1" type="ORF">D3H66_16120</name>
    <name evidence="3" type="ORF">L2102_08550</name>
    <name evidence="2" type="ORF">NLN86_08875</name>
</gene>
<reference evidence="2" key="3">
    <citation type="submission" date="2022-07" db="EMBL/GenBank/DDBJ databases">
        <title>Genome Sequence of Citrobacter portucalensis from Edible Snails.</title>
        <authorList>
            <person name="Okafor A.C."/>
            <person name="Ogbo F.C."/>
            <person name="Ruppitsch W."/>
            <person name="Allerberger F."/>
        </authorList>
    </citation>
    <scope>NUCLEOTIDE SEQUENCE</scope>
    <source>
        <strain evidence="2">Igbk 7</strain>
    </source>
</reference>
<evidence type="ECO:0000313" key="3">
    <source>
        <dbReference type="EMBL" id="MDE9623376.1"/>
    </source>
</evidence>
<evidence type="ECO:0000313" key="1">
    <source>
        <dbReference type="EMBL" id="KAA1142844.1"/>
    </source>
</evidence>
<protein>
    <submittedName>
        <fullName evidence="1">Uncharacterized protein</fullName>
    </submittedName>
</protein>
<reference evidence="3" key="2">
    <citation type="submission" date="2022-01" db="EMBL/GenBank/DDBJ databases">
        <title>Genetic Characterization of Carbapenem-resistant Citrobacter spp. from China: a multicenter study.</title>
        <authorList>
            <person name="Ye L."/>
        </authorList>
    </citation>
    <scope>NUCLEOTIDE SEQUENCE</scope>
    <source>
        <strain evidence="3">IR5464</strain>
    </source>
</reference>
<dbReference type="Proteomes" id="UP001147046">
    <property type="component" value="Unassembled WGS sequence"/>
</dbReference>
<dbReference type="RefSeq" id="WP_003827183.1">
    <property type="nucleotide sequence ID" value="NZ_AP022378.1"/>
</dbReference>
<dbReference type="EMBL" id="JAKIHV010000004">
    <property type="protein sequence ID" value="MDE9623376.1"/>
    <property type="molecule type" value="Genomic_DNA"/>
</dbReference>
<proteinExistence type="predicted"/>
<dbReference type="Proteomes" id="UP001207430">
    <property type="component" value="Unassembled WGS sequence"/>
</dbReference>
<comment type="caution">
    <text evidence="1">The sequence shown here is derived from an EMBL/GenBank/DDBJ whole genome shotgun (WGS) entry which is preliminary data.</text>
</comment>
<accession>A0A5B0TGY2</accession>
<dbReference type="AlphaFoldDB" id="A0A5B0TGY2"/>
<evidence type="ECO:0000313" key="4">
    <source>
        <dbReference type="Proteomes" id="UP000323297"/>
    </source>
</evidence>
<reference evidence="1 4" key="1">
    <citation type="submission" date="2019-08" db="EMBL/GenBank/DDBJ databases">
        <title>Draft genome sequence of Citrobacter portucalensis strain isolated from green turtle.</title>
        <authorList>
            <person name="Fernandes M.R."/>
            <person name="Sellera F.P."/>
            <person name="Goldeberg D.W."/>
            <person name="Costa D.C."/>
            <person name="Lincopan N."/>
        </authorList>
    </citation>
    <scope>NUCLEOTIDE SEQUENCE [LARGE SCALE GENOMIC DNA]</scope>
    <source>
        <strain evidence="1 4">TV06</strain>
    </source>
</reference>
<dbReference type="EMBL" id="JANDBG010000006">
    <property type="protein sequence ID" value="MCX9001768.1"/>
    <property type="molecule type" value="Genomic_DNA"/>
</dbReference>
<sequence>MKKTRHLIVLVAGLVTVLGSGGWLWHSRYADKPLNCIGNMEWNIGSNRFTGTLSFRMYNSEGLATITGKLYGRNTSDISRNIYFNYTQKRDARVLQAMQVVKTFADTADEADINDTLPGFYRQSGRSLSLVMEEYKGAWIFASSNVPSLYCRKR</sequence>
<dbReference type="EMBL" id="VTZD01000019">
    <property type="protein sequence ID" value="KAA1142844.1"/>
    <property type="molecule type" value="Genomic_DNA"/>
</dbReference>